<dbReference type="Pfam" id="PF02653">
    <property type="entry name" value="BPD_transp_2"/>
    <property type="match status" value="1"/>
</dbReference>
<dbReference type="RefSeq" id="WP_267654746.1">
    <property type="nucleotide sequence ID" value="NZ_JAOVZR010000001.1"/>
</dbReference>
<feature type="transmembrane region" description="Helical" evidence="8">
    <location>
        <begin position="127"/>
        <end position="145"/>
    </location>
</feature>
<feature type="transmembrane region" description="Helical" evidence="8">
    <location>
        <begin position="218"/>
        <end position="237"/>
    </location>
</feature>
<evidence type="ECO:0000256" key="7">
    <source>
        <dbReference type="ARBA" id="ARBA00023136"/>
    </source>
</evidence>
<protein>
    <submittedName>
        <fullName evidence="9">ABC transporter permease</fullName>
    </submittedName>
</protein>
<gene>
    <name evidence="9" type="ORF">OEG84_16400</name>
</gene>
<sequence>MSAATPTGLISRIGDLDRYAIFFVLIAIYLAGLAVSPAFGDPKYLFNMIRQVTPVGIAAIGVTLVMILGGVDLSIGAVISLTSVLCASMMAGDAANLPLAISVACAAGLVVGGLNGVLIAYSRVSPFILTLGMGVAVIGLTQLYTGGTAKGIVAPGFREFFNFRMAGMVPVLTLALILLVGAGLLIEKTTVFGRQLFLIGSNRRAAVLSGLPVRAVTVGAYMLSGLFGAFAGIALLARSGVSGTSAGQGLEFQVLAAVVLGGTTFEGGRGGIAGTLAGVLILVIAFNLVNIGGLPYHMQLVVMGIIIILASALHGRLSERNS</sequence>
<keyword evidence="4" id="KW-0997">Cell inner membrane</keyword>
<keyword evidence="2" id="KW-0813">Transport</keyword>
<keyword evidence="6 8" id="KW-1133">Transmembrane helix</keyword>
<evidence type="ECO:0000313" key="10">
    <source>
        <dbReference type="Proteomes" id="UP001073227"/>
    </source>
</evidence>
<evidence type="ECO:0000256" key="3">
    <source>
        <dbReference type="ARBA" id="ARBA00022475"/>
    </source>
</evidence>
<accession>A0ABT3ZBU7</accession>
<feature type="transmembrane region" description="Helical" evidence="8">
    <location>
        <begin position="99"/>
        <end position="121"/>
    </location>
</feature>
<evidence type="ECO:0000256" key="6">
    <source>
        <dbReference type="ARBA" id="ARBA00022989"/>
    </source>
</evidence>
<proteinExistence type="predicted"/>
<comment type="subcellular location">
    <subcellularLocation>
        <location evidence="1">Cell membrane</location>
        <topology evidence="1">Multi-pass membrane protein</topology>
    </subcellularLocation>
</comment>
<dbReference type="Proteomes" id="UP001073227">
    <property type="component" value="Unassembled WGS sequence"/>
</dbReference>
<name>A0ABT3ZBU7_9HYPH</name>
<dbReference type="EMBL" id="JAOVZR010000001">
    <property type="protein sequence ID" value="MCY0149245.1"/>
    <property type="molecule type" value="Genomic_DNA"/>
</dbReference>
<dbReference type="PANTHER" id="PTHR32196">
    <property type="entry name" value="ABC TRANSPORTER PERMEASE PROTEIN YPHD-RELATED-RELATED"/>
    <property type="match status" value="1"/>
</dbReference>
<dbReference type="PANTHER" id="PTHR32196:SF21">
    <property type="entry name" value="ABC TRANSPORTER PERMEASE PROTEIN YPHD-RELATED"/>
    <property type="match status" value="1"/>
</dbReference>
<feature type="transmembrane region" description="Helical" evidence="8">
    <location>
        <begin position="166"/>
        <end position="186"/>
    </location>
</feature>
<keyword evidence="5 8" id="KW-0812">Transmembrane</keyword>
<dbReference type="CDD" id="cd06579">
    <property type="entry name" value="TM_PBP1_transp_AraH_like"/>
    <property type="match status" value="1"/>
</dbReference>
<feature type="transmembrane region" description="Helical" evidence="8">
    <location>
        <begin position="296"/>
        <end position="317"/>
    </location>
</feature>
<evidence type="ECO:0000256" key="8">
    <source>
        <dbReference type="SAM" id="Phobius"/>
    </source>
</evidence>
<feature type="transmembrane region" description="Helical" evidence="8">
    <location>
        <begin position="20"/>
        <end position="40"/>
    </location>
</feature>
<evidence type="ECO:0000256" key="1">
    <source>
        <dbReference type="ARBA" id="ARBA00004651"/>
    </source>
</evidence>
<evidence type="ECO:0000256" key="4">
    <source>
        <dbReference type="ARBA" id="ARBA00022519"/>
    </source>
</evidence>
<keyword evidence="7 8" id="KW-0472">Membrane</keyword>
<evidence type="ECO:0000256" key="5">
    <source>
        <dbReference type="ARBA" id="ARBA00022692"/>
    </source>
</evidence>
<keyword evidence="10" id="KW-1185">Reference proteome</keyword>
<evidence type="ECO:0000313" key="9">
    <source>
        <dbReference type="EMBL" id="MCY0149245.1"/>
    </source>
</evidence>
<reference evidence="9" key="1">
    <citation type="submission" date="2022-10" db="EMBL/GenBank/DDBJ databases">
        <title>Hoeflea sp. G2-23, isolated from marine algae.</title>
        <authorList>
            <person name="Kristyanto S."/>
            <person name="Kim J.M."/>
            <person name="Jeon C.O."/>
        </authorList>
    </citation>
    <scope>NUCLEOTIDE SEQUENCE</scope>
    <source>
        <strain evidence="9">G2-23</strain>
    </source>
</reference>
<keyword evidence="3" id="KW-1003">Cell membrane</keyword>
<comment type="caution">
    <text evidence="9">The sequence shown here is derived from an EMBL/GenBank/DDBJ whole genome shotgun (WGS) entry which is preliminary data.</text>
</comment>
<evidence type="ECO:0000256" key="2">
    <source>
        <dbReference type="ARBA" id="ARBA00022448"/>
    </source>
</evidence>
<organism evidence="9 10">
    <name type="scientific">Hoeflea algicola</name>
    <dbReference type="NCBI Taxonomy" id="2983763"/>
    <lineage>
        <taxon>Bacteria</taxon>
        <taxon>Pseudomonadati</taxon>
        <taxon>Pseudomonadota</taxon>
        <taxon>Alphaproteobacteria</taxon>
        <taxon>Hyphomicrobiales</taxon>
        <taxon>Rhizobiaceae</taxon>
        <taxon>Hoeflea</taxon>
    </lineage>
</organism>
<dbReference type="InterPro" id="IPR001851">
    <property type="entry name" value="ABC_transp_permease"/>
</dbReference>
<feature type="transmembrane region" description="Helical" evidence="8">
    <location>
        <begin position="271"/>
        <end position="289"/>
    </location>
</feature>